<dbReference type="Proteomes" id="UP001601627">
    <property type="component" value="Unassembled WGS sequence"/>
</dbReference>
<comment type="caution">
    <text evidence="2">The sequence shown here is derived from an EMBL/GenBank/DDBJ whole genome shotgun (WGS) entry which is preliminary data.</text>
</comment>
<evidence type="ECO:0000313" key="3">
    <source>
        <dbReference type="Proteomes" id="UP001601627"/>
    </source>
</evidence>
<proteinExistence type="predicted"/>
<reference evidence="2 3" key="1">
    <citation type="submission" date="2024-09" db="EMBL/GenBank/DDBJ databases">
        <title>The Natural Products Discovery Center: Release of the First 8490 Sequenced Strains for Exploring Actinobacteria Biosynthetic Diversity.</title>
        <authorList>
            <person name="Kalkreuter E."/>
            <person name="Kautsar S.A."/>
            <person name="Yang D."/>
            <person name="Bader C.D."/>
            <person name="Teijaro C.N."/>
            <person name="Fluegel L."/>
            <person name="Davis C.M."/>
            <person name="Simpson J.R."/>
            <person name="Lauterbach L."/>
            <person name="Steele A.D."/>
            <person name="Gui C."/>
            <person name="Meng S."/>
            <person name="Li G."/>
            <person name="Viehrig K."/>
            <person name="Ye F."/>
            <person name="Su P."/>
            <person name="Kiefer A.F."/>
            <person name="Nichols A."/>
            <person name="Cepeda A.J."/>
            <person name="Yan W."/>
            <person name="Fan B."/>
            <person name="Jiang Y."/>
            <person name="Adhikari A."/>
            <person name="Zheng C.-J."/>
            <person name="Schuster L."/>
            <person name="Cowan T.M."/>
            <person name="Smanski M.J."/>
            <person name="Chevrette M.G."/>
            <person name="De Carvalho L.P.S."/>
            <person name="Shen B."/>
        </authorList>
    </citation>
    <scope>NUCLEOTIDE SEQUENCE [LARGE SCALE GENOMIC DNA]</scope>
    <source>
        <strain evidence="2 3">NPDC058328</strain>
    </source>
</reference>
<sequence>MTTEFISAQESMPADMLPEPDMTSLPPRELLPASLHALYDAREAAWERYSDFDSTHAELLSMGWESALARKDEAAGHQAISDGIDPLSVPSALEDARIRRPRIVGALKALIAEVNKADRALCSAVRRELGPIGDAIRAELDEAADAYTELQRQADTARQIFGAKVKALDWWTDWAKLELRSHWYQSDHATPTTVQGQEATDIYGRPIGRGAAEVKAVLESYGAVVTRERRTIRSTSNGSTVRIDASHAASLVRMGEAEYADEPEADSAEH</sequence>
<feature type="coiled-coil region" evidence="1">
    <location>
        <begin position="133"/>
        <end position="160"/>
    </location>
</feature>
<evidence type="ECO:0000313" key="2">
    <source>
        <dbReference type="EMBL" id="MFF1275147.1"/>
    </source>
</evidence>
<organism evidence="2 3">
    <name type="scientific">Streptomyces marokkonensis</name>
    <dbReference type="NCBI Taxonomy" id="324855"/>
    <lineage>
        <taxon>Bacteria</taxon>
        <taxon>Bacillati</taxon>
        <taxon>Actinomycetota</taxon>
        <taxon>Actinomycetes</taxon>
        <taxon>Kitasatosporales</taxon>
        <taxon>Streptomycetaceae</taxon>
        <taxon>Streptomyces</taxon>
    </lineage>
</organism>
<keyword evidence="1" id="KW-0175">Coiled coil</keyword>
<evidence type="ECO:0000256" key="1">
    <source>
        <dbReference type="SAM" id="Coils"/>
    </source>
</evidence>
<accession>A0ABW6Q7N6</accession>
<gene>
    <name evidence="2" type="ORF">ACFVZC_17295</name>
</gene>
<dbReference type="RefSeq" id="WP_388235506.1">
    <property type="nucleotide sequence ID" value="NZ_JBHVZQ010000013.1"/>
</dbReference>
<protein>
    <submittedName>
        <fullName evidence="2">Uncharacterized protein</fullName>
    </submittedName>
</protein>
<dbReference type="EMBL" id="JBHVZQ010000013">
    <property type="protein sequence ID" value="MFF1275147.1"/>
    <property type="molecule type" value="Genomic_DNA"/>
</dbReference>
<name>A0ABW6Q7N6_9ACTN</name>
<keyword evidence="3" id="KW-1185">Reference proteome</keyword>